<feature type="transmembrane region" description="Helical" evidence="8">
    <location>
        <begin position="410"/>
        <end position="429"/>
    </location>
</feature>
<dbReference type="FunFam" id="1.20.1250.20:FF:000218">
    <property type="entry name" value="facilitated trehalose transporter Tret1"/>
    <property type="match status" value="1"/>
</dbReference>
<dbReference type="SUPFAM" id="SSF103473">
    <property type="entry name" value="MFS general substrate transporter"/>
    <property type="match status" value="1"/>
</dbReference>
<feature type="domain" description="Major facilitator superfamily (MFS) profile" evidence="9">
    <location>
        <begin position="1"/>
        <end position="433"/>
    </location>
</feature>
<keyword evidence="5 8" id="KW-0812">Transmembrane</keyword>
<protein>
    <recommendedName>
        <fullName evidence="9">Major facilitator superfamily (MFS) profile domain-containing protein</fullName>
    </recommendedName>
</protein>
<keyword evidence="11" id="KW-1185">Reference proteome</keyword>
<keyword evidence="6 8" id="KW-1133">Transmembrane helix</keyword>
<dbReference type="PANTHER" id="PTHR48021:SF1">
    <property type="entry name" value="GH07001P-RELATED"/>
    <property type="match status" value="1"/>
</dbReference>
<sequence>MTVGILYTWPSSTLILFTSPNTTLNRVMTETEISFLGSLSSISGIIVTPFSGVIMDSLGRKWSCIVFNLAQLASWVIITTCTMVEAILFAMFVFGLSSCMFIVVPIYVGEFCENSIRGSMMSASMIFYGIGMLVSYLMGGLLDYKTMNYVGLSLTVLGLVLFSAMKESPLHLLKIGREREAAKSIAFYRSLKITSKEVEEEIEKLRRILNPDIVETPVEEKVELNIQEAPPTKRSQWQYLRKSHTAQRGLLVCIVLFTASIFQGLMVVQVYAEPLFQKAMPSISSTVASVLFALVCIVAGVVAAYLIDMKGRRPLMIYGSLATGLSCVILGSQIQLNWGPNWLTAVLIYLYCVTYTFGAGTVPYVISSEVFMPEVKSLASMIAMEWAFVSMFVVLFIFNPLVNSLGLGAVFYIFAISCFLSTVFCFYYLPETKGLAVDEIQERLKRPRQ</sequence>
<dbReference type="GO" id="GO:0022857">
    <property type="term" value="F:transmembrane transporter activity"/>
    <property type="evidence" value="ECO:0007669"/>
    <property type="project" value="InterPro"/>
</dbReference>
<keyword evidence="2" id="KW-0813">Transport</keyword>
<dbReference type="PROSITE" id="PS50850">
    <property type="entry name" value="MFS"/>
    <property type="match status" value="1"/>
</dbReference>
<evidence type="ECO:0000256" key="1">
    <source>
        <dbReference type="ARBA" id="ARBA00004651"/>
    </source>
</evidence>
<evidence type="ECO:0000256" key="3">
    <source>
        <dbReference type="ARBA" id="ARBA00022475"/>
    </source>
</evidence>
<evidence type="ECO:0000259" key="9">
    <source>
        <dbReference type="PROSITE" id="PS50850"/>
    </source>
</evidence>
<dbReference type="PANTHER" id="PTHR48021">
    <property type="match status" value="1"/>
</dbReference>
<evidence type="ECO:0000313" key="11">
    <source>
        <dbReference type="Proteomes" id="UP001153954"/>
    </source>
</evidence>
<evidence type="ECO:0000256" key="4">
    <source>
        <dbReference type="ARBA" id="ARBA00022597"/>
    </source>
</evidence>
<name>A0AAU9UJ36_EUPED</name>
<dbReference type="EMBL" id="CAKOGL010000018">
    <property type="protein sequence ID" value="CAH2097911.1"/>
    <property type="molecule type" value="Genomic_DNA"/>
</dbReference>
<evidence type="ECO:0000256" key="8">
    <source>
        <dbReference type="SAM" id="Phobius"/>
    </source>
</evidence>
<dbReference type="GO" id="GO:0005886">
    <property type="term" value="C:plasma membrane"/>
    <property type="evidence" value="ECO:0007669"/>
    <property type="project" value="UniProtKB-SubCell"/>
</dbReference>
<feature type="transmembrane region" description="Helical" evidence="8">
    <location>
        <begin position="33"/>
        <end position="55"/>
    </location>
</feature>
<gene>
    <name evidence="10" type="ORF">EEDITHA_LOCUS13080</name>
</gene>
<feature type="transmembrane region" description="Helical" evidence="8">
    <location>
        <begin position="378"/>
        <end position="398"/>
    </location>
</feature>
<comment type="caution">
    <text evidence="10">The sequence shown here is derived from an EMBL/GenBank/DDBJ whole genome shotgun (WGS) entry which is preliminary data.</text>
</comment>
<comment type="subcellular location">
    <subcellularLocation>
        <location evidence="1">Cell membrane</location>
        <topology evidence="1">Multi-pass membrane protein</topology>
    </subcellularLocation>
</comment>
<feature type="transmembrane region" description="Helical" evidence="8">
    <location>
        <begin position="249"/>
        <end position="271"/>
    </location>
</feature>
<feature type="transmembrane region" description="Helical" evidence="8">
    <location>
        <begin position="315"/>
        <end position="336"/>
    </location>
</feature>
<keyword evidence="7 8" id="KW-0472">Membrane</keyword>
<dbReference type="InterPro" id="IPR020846">
    <property type="entry name" value="MFS_dom"/>
</dbReference>
<dbReference type="InterPro" id="IPR036259">
    <property type="entry name" value="MFS_trans_sf"/>
</dbReference>
<evidence type="ECO:0000256" key="5">
    <source>
        <dbReference type="ARBA" id="ARBA00022692"/>
    </source>
</evidence>
<feature type="transmembrane region" description="Helical" evidence="8">
    <location>
        <begin position="120"/>
        <end position="141"/>
    </location>
</feature>
<dbReference type="Pfam" id="PF00083">
    <property type="entry name" value="Sugar_tr"/>
    <property type="match status" value="1"/>
</dbReference>
<proteinExistence type="predicted"/>
<evidence type="ECO:0000313" key="10">
    <source>
        <dbReference type="EMBL" id="CAH2097911.1"/>
    </source>
</evidence>
<organism evidence="10 11">
    <name type="scientific">Euphydryas editha</name>
    <name type="common">Edith's checkerspot</name>
    <dbReference type="NCBI Taxonomy" id="104508"/>
    <lineage>
        <taxon>Eukaryota</taxon>
        <taxon>Metazoa</taxon>
        <taxon>Ecdysozoa</taxon>
        <taxon>Arthropoda</taxon>
        <taxon>Hexapoda</taxon>
        <taxon>Insecta</taxon>
        <taxon>Pterygota</taxon>
        <taxon>Neoptera</taxon>
        <taxon>Endopterygota</taxon>
        <taxon>Lepidoptera</taxon>
        <taxon>Glossata</taxon>
        <taxon>Ditrysia</taxon>
        <taxon>Papilionoidea</taxon>
        <taxon>Nymphalidae</taxon>
        <taxon>Nymphalinae</taxon>
        <taxon>Euphydryas</taxon>
    </lineage>
</organism>
<dbReference type="InterPro" id="IPR050549">
    <property type="entry name" value="MFS_Trehalose_Transporter"/>
</dbReference>
<evidence type="ECO:0000256" key="2">
    <source>
        <dbReference type="ARBA" id="ARBA00022448"/>
    </source>
</evidence>
<dbReference type="Proteomes" id="UP001153954">
    <property type="component" value="Unassembled WGS sequence"/>
</dbReference>
<feature type="transmembrane region" description="Helical" evidence="8">
    <location>
        <begin position="62"/>
        <end position="80"/>
    </location>
</feature>
<evidence type="ECO:0000256" key="7">
    <source>
        <dbReference type="ARBA" id="ARBA00023136"/>
    </source>
</evidence>
<accession>A0AAU9UJ36</accession>
<feature type="transmembrane region" description="Helical" evidence="8">
    <location>
        <begin position="86"/>
        <end position="108"/>
    </location>
</feature>
<dbReference type="Gene3D" id="1.20.1250.20">
    <property type="entry name" value="MFS general substrate transporter like domains"/>
    <property type="match status" value="1"/>
</dbReference>
<keyword evidence="4" id="KW-0762">Sugar transport</keyword>
<feature type="transmembrane region" description="Helical" evidence="8">
    <location>
        <begin position="342"/>
        <end position="366"/>
    </location>
</feature>
<dbReference type="AlphaFoldDB" id="A0AAU9UJ36"/>
<feature type="transmembrane region" description="Helical" evidence="8">
    <location>
        <begin position="147"/>
        <end position="165"/>
    </location>
</feature>
<reference evidence="10" key="1">
    <citation type="submission" date="2022-03" db="EMBL/GenBank/DDBJ databases">
        <authorList>
            <person name="Tunstrom K."/>
        </authorList>
    </citation>
    <scope>NUCLEOTIDE SEQUENCE</scope>
</reference>
<dbReference type="InterPro" id="IPR005828">
    <property type="entry name" value="MFS_sugar_transport-like"/>
</dbReference>
<feature type="transmembrane region" description="Helical" evidence="8">
    <location>
        <begin position="283"/>
        <end position="308"/>
    </location>
</feature>
<evidence type="ECO:0000256" key="6">
    <source>
        <dbReference type="ARBA" id="ARBA00022989"/>
    </source>
</evidence>
<keyword evidence="3" id="KW-1003">Cell membrane</keyword>